<dbReference type="SUPFAM" id="SSF56300">
    <property type="entry name" value="Metallo-dependent phosphatases"/>
    <property type="match status" value="1"/>
</dbReference>
<dbReference type="Proteomes" id="UP001611075">
    <property type="component" value="Unassembled WGS sequence"/>
</dbReference>
<dbReference type="InterPro" id="IPR029052">
    <property type="entry name" value="Metallo-depent_PP-like"/>
</dbReference>
<dbReference type="RefSeq" id="WP_396676720.1">
    <property type="nucleotide sequence ID" value="NZ_JBIRPU010000002.1"/>
</dbReference>
<name>A0ABW7SEI8_9ACTN</name>
<comment type="caution">
    <text evidence="2">The sequence shown here is derived from an EMBL/GenBank/DDBJ whole genome shotgun (WGS) entry which is preliminary data.</text>
</comment>
<sequence>MTRGRPADAVPARVLVVGDVHGEFELLAGWSAAVREALGPLDAILAVGDVEANRDEADAAGVHGPEKHRKLGDFPLLAEGLIDLGAPLYFIGGNHEPWPALDAAGPGRWSEDVHFLGRAGVTEVAGLRVAFLSGIHSPRVTDVPKARRDTARERTYYTADEVHEVSRAARRTGAVDVLLTHDWPAGITGPRRTGPVGRAELRTLCERLRPRWHFCGHMHDRCRGAIGPTEVVCLGHIRSGPKAFAVIERAPDGRLLLVEDVTSGAWRPLHPDHLTP</sequence>
<dbReference type="EMBL" id="JBIRPU010000002">
    <property type="protein sequence ID" value="MFI0792093.1"/>
    <property type="molecule type" value="Genomic_DNA"/>
</dbReference>
<organism evidence="2 3">
    <name type="scientific">Micromonospora rubida</name>
    <dbReference type="NCBI Taxonomy" id="2697657"/>
    <lineage>
        <taxon>Bacteria</taxon>
        <taxon>Bacillati</taxon>
        <taxon>Actinomycetota</taxon>
        <taxon>Actinomycetes</taxon>
        <taxon>Micromonosporales</taxon>
        <taxon>Micromonosporaceae</taxon>
        <taxon>Micromonospora</taxon>
    </lineage>
</organism>
<dbReference type="Pfam" id="PF00149">
    <property type="entry name" value="Metallophos"/>
    <property type="match status" value="1"/>
</dbReference>
<dbReference type="InterPro" id="IPR004843">
    <property type="entry name" value="Calcineurin-like_PHP"/>
</dbReference>
<evidence type="ECO:0000259" key="1">
    <source>
        <dbReference type="Pfam" id="PF00149"/>
    </source>
</evidence>
<reference evidence="2 3" key="1">
    <citation type="submission" date="2024-10" db="EMBL/GenBank/DDBJ databases">
        <title>The Natural Products Discovery Center: Release of the First 8490 Sequenced Strains for Exploring Actinobacteria Biosynthetic Diversity.</title>
        <authorList>
            <person name="Kalkreuter E."/>
            <person name="Kautsar S.A."/>
            <person name="Yang D."/>
            <person name="Bader C.D."/>
            <person name="Teijaro C.N."/>
            <person name="Fluegel L."/>
            <person name="Davis C.M."/>
            <person name="Simpson J.R."/>
            <person name="Lauterbach L."/>
            <person name="Steele A.D."/>
            <person name="Gui C."/>
            <person name="Meng S."/>
            <person name="Li G."/>
            <person name="Viehrig K."/>
            <person name="Ye F."/>
            <person name="Su P."/>
            <person name="Kiefer A.F."/>
            <person name="Nichols A."/>
            <person name="Cepeda A.J."/>
            <person name="Yan W."/>
            <person name="Fan B."/>
            <person name="Jiang Y."/>
            <person name="Adhikari A."/>
            <person name="Zheng C.-J."/>
            <person name="Schuster L."/>
            <person name="Cowan T.M."/>
            <person name="Smanski M.J."/>
            <person name="Chevrette M.G."/>
            <person name="De Carvalho L.P.S."/>
            <person name="Shen B."/>
        </authorList>
    </citation>
    <scope>NUCLEOTIDE SEQUENCE [LARGE SCALE GENOMIC DNA]</scope>
    <source>
        <strain evidence="2 3">NPDC021253</strain>
    </source>
</reference>
<evidence type="ECO:0000313" key="2">
    <source>
        <dbReference type="EMBL" id="MFI0792093.1"/>
    </source>
</evidence>
<gene>
    <name evidence="2" type="ORF">ACH4OY_05225</name>
</gene>
<evidence type="ECO:0000313" key="3">
    <source>
        <dbReference type="Proteomes" id="UP001611075"/>
    </source>
</evidence>
<proteinExistence type="predicted"/>
<feature type="domain" description="Calcineurin-like phosphoesterase" evidence="1">
    <location>
        <begin position="13"/>
        <end position="220"/>
    </location>
</feature>
<dbReference type="PANTHER" id="PTHR12849:SF0">
    <property type="entry name" value="LARIAT DEBRANCHING ENZYME"/>
    <property type="match status" value="1"/>
</dbReference>
<protein>
    <submittedName>
        <fullName evidence="2">Metallophosphoesterase</fullName>
    </submittedName>
</protein>
<dbReference type="PANTHER" id="PTHR12849">
    <property type="entry name" value="RNA LARIAT DEBRANCHING ENZYME"/>
    <property type="match status" value="1"/>
</dbReference>
<accession>A0ABW7SEI8</accession>
<dbReference type="Gene3D" id="3.60.21.10">
    <property type="match status" value="1"/>
</dbReference>
<keyword evidence="3" id="KW-1185">Reference proteome</keyword>